<proteinExistence type="predicted"/>
<accession>A0A813BHP3</accession>
<evidence type="ECO:0000313" key="3">
    <source>
        <dbReference type="EMBL" id="CAE7903115.1"/>
    </source>
</evidence>
<reference evidence="3" key="1">
    <citation type="submission" date="2021-02" db="EMBL/GenBank/DDBJ databases">
        <authorList>
            <person name="Dougan E. K."/>
            <person name="Rhodes N."/>
            <person name="Thang M."/>
            <person name="Chan C."/>
        </authorList>
    </citation>
    <scope>NUCLEOTIDE SEQUENCE</scope>
</reference>
<keyword evidence="4" id="KW-1185">Reference proteome</keyword>
<dbReference type="InterPro" id="IPR011129">
    <property type="entry name" value="CSD"/>
</dbReference>
<dbReference type="OrthoDB" id="432373at2759"/>
<feature type="compositionally biased region" description="Low complexity" evidence="1">
    <location>
        <begin position="208"/>
        <end position="225"/>
    </location>
</feature>
<evidence type="ECO:0000259" key="2">
    <source>
        <dbReference type="PROSITE" id="PS51857"/>
    </source>
</evidence>
<dbReference type="PROSITE" id="PS51857">
    <property type="entry name" value="CSD_2"/>
    <property type="match status" value="1"/>
</dbReference>
<name>A0A813BHP3_9DINO</name>
<dbReference type="InterPro" id="IPR002059">
    <property type="entry name" value="CSP_DNA-bd"/>
</dbReference>
<dbReference type="Gene3D" id="2.40.50.140">
    <property type="entry name" value="Nucleic acid-binding proteins"/>
    <property type="match status" value="1"/>
</dbReference>
<feature type="compositionally biased region" description="Basic residues" evidence="1">
    <location>
        <begin position="236"/>
        <end position="245"/>
    </location>
</feature>
<feature type="domain" description="CSD" evidence="2">
    <location>
        <begin position="111"/>
        <end position="178"/>
    </location>
</feature>
<dbReference type="Proteomes" id="UP000601435">
    <property type="component" value="Unassembled WGS sequence"/>
</dbReference>
<comment type="caution">
    <text evidence="3">The sequence shown here is derived from an EMBL/GenBank/DDBJ whole genome shotgun (WGS) entry which is preliminary data.</text>
</comment>
<feature type="compositionally biased region" description="Basic and acidic residues" evidence="1">
    <location>
        <begin position="170"/>
        <end position="195"/>
    </location>
</feature>
<sequence>PGLKAFHTGQWQRSLKTSGAVTVGMNDDWAQWSHQEWSHQATGPAGAGALFSGSNGPSGPSGSTGPSPFSAPVLQMMSLASWPPSMVSNMMLGHPVPLNPQGEQAEHEEKRYDGTVKCFYGEKHTGHGFIFCPEIYNRTGQDVYLHARQAHRCEVGDEVSFTVVFNSRREPQARSVVKKEEEGKFLSKKREEAERQANALQMKRQRPSMASAASGASGASAGASSDSVMTEEQARKFQKSLQKGR</sequence>
<dbReference type="InterPro" id="IPR012340">
    <property type="entry name" value="NA-bd_OB-fold"/>
</dbReference>
<dbReference type="AlphaFoldDB" id="A0A813BHP3"/>
<feature type="region of interest" description="Disordered" evidence="1">
    <location>
        <begin position="170"/>
        <end position="245"/>
    </location>
</feature>
<gene>
    <name evidence="3" type="ORF">SNEC2469_LOCUS30457</name>
</gene>
<dbReference type="EMBL" id="CAJNJA010071175">
    <property type="protein sequence ID" value="CAE7903115.1"/>
    <property type="molecule type" value="Genomic_DNA"/>
</dbReference>
<evidence type="ECO:0000313" key="4">
    <source>
        <dbReference type="Proteomes" id="UP000601435"/>
    </source>
</evidence>
<dbReference type="GO" id="GO:0003676">
    <property type="term" value="F:nucleic acid binding"/>
    <property type="evidence" value="ECO:0007669"/>
    <property type="project" value="InterPro"/>
</dbReference>
<protein>
    <recommendedName>
        <fullName evidence="2">CSD domain-containing protein</fullName>
    </recommendedName>
</protein>
<organism evidence="3 4">
    <name type="scientific">Symbiodinium necroappetens</name>
    <dbReference type="NCBI Taxonomy" id="1628268"/>
    <lineage>
        <taxon>Eukaryota</taxon>
        <taxon>Sar</taxon>
        <taxon>Alveolata</taxon>
        <taxon>Dinophyceae</taxon>
        <taxon>Suessiales</taxon>
        <taxon>Symbiodiniaceae</taxon>
        <taxon>Symbiodinium</taxon>
    </lineage>
</organism>
<feature type="compositionally biased region" description="Low complexity" evidence="1">
    <location>
        <begin position="52"/>
        <end position="69"/>
    </location>
</feature>
<dbReference type="SUPFAM" id="SSF50249">
    <property type="entry name" value="Nucleic acid-binding proteins"/>
    <property type="match status" value="1"/>
</dbReference>
<evidence type="ECO:0000256" key="1">
    <source>
        <dbReference type="SAM" id="MobiDB-lite"/>
    </source>
</evidence>
<feature type="region of interest" description="Disordered" evidence="1">
    <location>
        <begin position="35"/>
        <end position="69"/>
    </location>
</feature>
<feature type="non-terminal residue" evidence="3">
    <location>
        <position position="1"/>
    </location>
</feature>
<dbReference type="SMART" id="SM00357">
    <property type="entry name" value="CSP"/>
    <property type="match status" value="1"/>
</dbReference>